<organism evidence="9 10">
    <name type="scientific">Rubrivivax albus</name>
    <dbReference type="NCBI Taxonomy" id="2499835"/>
    <lineage>
        <taxon>Bacteria</taxon>
        <taxon>Pseudomonadati</taxon>
        <taxon>Pseudomonadota</taxon>
        <taxon>Betaproteobacteria</taxon>
        <taxon>Burkholderiales</taxon>
        <taxon>Sphaerotilaceae</taxon>
        <taxon>Rubrivivax</taxon>
    </lineage>
</organism>
<comment type="caution">
    <text evidence="9">The sequence shown here is derived from an EMBL/GenBank/DDBJ whole genome shotgun (WGS) entry which is preliminary data.</text>
</comment>
<keyword evidence="5" id="KW-0106">Calcium</keyword>
<sequence length="1111" mass="117770">MKTTHQAAACLLALGALLSGPAAQATDVAELPLKSSVLARPNVIFGMDDSGSMDWEFLLDTSSGLFWWDGDDGWDSGTGKPRRTKHPSYWGYAYLMPVGTDTGGQIYAHNSPNGLALPPTNQFAWLRSTTFNPLYYDTSVTYDPWAPAYHDGAVRNYGNASTSATLSHPAYSTGPTLNVGDDWNSSDGNWTSNGYRYYVQAGMVLPSGTRVRASSTSSGICSGGTERTLTTSVTVQPGFACWASVPHYPATFWHAEDCTIGADCVLGPDGATKLRRYEIRNGNSFPSGRSHAAELQNFANWFSYYRKRKLMLAGSMGAVLEDLTGLRVGLMKFTDEGAATPTVTMYDSDNPNANLNGRRVAGDFYKNALFAEGTPTHATVNHIAKQFNENTSIVQYACQRNSMFIVTDGFSNTTSITPPSWDAGKSAATWGDGAPYQTTANGTLADLALRYYTNRLRTDLAAGKVPPSSSTEPNADRNTDLHINTYAISLGVRGSLWPTDVDPFETAPTWTTPVADDPSLIDDQWHATINGRGLMFLATNPAETTAGIRAVLNDIVSQRGAQGGVAVSTVNLSRGDNRAYFGTYNPSGWQGDITAHPIDAATGEVDPDTTLWSAGATLLARDWTTRVIASGSSAFTAAGVGATVNPGGVHGDSGQVIEYLRGDRTHEGTLFRNRQSLIGAVINSEPAVQRTANVIYVQSGEGMLHAIDTAVGTAGSELWAFVPPAVLPNIGETVQRSYVFRTQLDGSPTLGTYAGGTLLVAGMGAAGRGFYALDVTSPRGLTESDLAANYKWQFPAAGDAATAAKVGQSLGRPRIVKTSGDGYVVLVTSGYNNTADGHGRLWMLNASTGAVIHEFDTGVGTLGAESGLAQVSAFAESDGTARYVFGGDLLGNVWRFDLKDKGAPHKLATLKDSSNVAQPVTAAPELTKIDGKRVVIVGTGRILDIGDFGSTRTQSLYVITDGTTIANVRSSLVPQTYNPATDTMSGDEVDWSSDRGWFVDLPAGEQANTAPTIAYGAVAFVTNKNGGTDCSASSRLYVLDVKTGGAFEGTDFVSSEISSVANSSGVTALATNNGKIIGSGQDADGKPWEREIVKNGSIAPAKNAWREIRRQ</sequence>
<evidence type="ECO:0000256" key="7">
    <source>
        <dbReference type="SAM" id="SignalP"/>
    </source>
</evidence>
<reference evidence="9 10" key="1">
    <citation type="submission" date="2019-01" db="EMBL/GenBank/DDBJ databases">
        <authorList>
            <person name="Chen W.-M."/>
        </authorList>
    </citation>
    <scope>NUCLEOTIDE SEQUENCE [LARGE SCALE GENOMIC DNA]</scope>
    <source>
        <strain evidence="9 10">ICH-3</strain>
    </source>
</reference>
<dbReference type="InterPro" id="IPR008707">
    <property type="entry name" value="B-propeller_PilY1"/>
</dbReference>
<dbReference type="RefSeq" id="WP_128198436.1">
    <property type="nucleotide sequence ID" value="NZ_SACT01000003.1"/>
</dbReference>
<keyword evidence="3" id="KW-1029">Fimbrium biogenesis</keyword>
<feature type="signal peptide" evidence="7">
    <location>
        <begin position="1"/>
        <end position="25"/>
    </location>
</feature>
<feature type="domain" description="PilY1 beta-propeller" evidence="8">
    <location>
        <begin position="689"/>
        <end position="972"/>
    </location>
</feature>
<dbReference type="GO" id="GO:0009289">
    <property type="term" value="C:pilus"/>
    <property type="evidence" value="ECO:0007669"/>
    <property type="project" value="UniProtKB-SubCell"/>
</dbReference>
<evidence type="ECO:0000313" key="9">
    <source>
        <dbReference type="EMBL" id="RVT51435.1"/>
    </source>
</evidence>
<evidence type="ECO:0000259" key="8">
    <source>
        <dbReference type="Pfam" id="PF05567"/>
    </source>
</evidence>
<dbReference type="AlphaFoldDB" id="A0A437JVK8"/>
<evidence type="ECO:0000256" key="1">
    <source>
        <dbReference type="ARBA" id="ARBA00004561"/>
    </source>
</evidence>
<comment type="similarity">
    <text evidence="2">Belongs to the PilY1 family.</text>
</comment>
<evidence type="ECO:0000256" key="6">
    <source>
        <dbReference type="ARBA" id="ARBA00023263"/>
    </source>
</evidence>
<dbReference type="Proteomes" id="UP000288178">
    <property type="component" value="Unassembled WGS sequence"/>
</dbReference>
<accession>A0A437JVK8</accession>
<evidence type="ECO:0000256" key="2">
    <source>
        <dbReference type="ARBA" id="ARBA00008387"/>
    </source>
</evidence>
<evidence type="ECO:0000256" key="5">
    <source>
        <dbReference type="ARBA" id="ARBA00022837"/>
    </source>
</evidence>
<dbReference type="GO" id="GO:0046872">
    <property type="term" value="F:metal ion binding"/>
    <property type="evidence" value="ECO:0007669"/>
    <property type="project" value="UniProtKB-KW"/>
</dbReference>
<name>A0A437JVK8_9BURK</name>
<dbReference type="SUPFAM" id="SSF50998">
    <property type="entry name" value="Quinoprotein alcohol dehydrogenase-like"/>
    <property type="match status" value="1"/>
</dbReference>
<keyword evidence="4" id="KW-0479">Metal-binding</keyword>
<evidence type="ECO:0000256" key="3">
    <source>
        <dbReference type="ARBA" id="ARBA00022558"/>
    </source>
</evidence>
<feature type="chain" id="PRO_5019246701" evidence="7">
    <location>
        <begin position="26"/>
        <end position="1111"/>
    </location>
</feature>
<proteinExistence type="inferred from homology"/>
<dbReference type="InterPro" id="IPR011047">
    <property type="entry name" value="Quinoprotein_ADH-like_sf"/>
</dbReference>
<dbReference type="Pfam" id="PF05567">
    <property type="entry name" value="T4P_PilY1"/>
    <property type="match status" value="1"/>
</dbReference>
<gene>
    <name evidence="9" type="ORF">ENE75_11445</name>
</gene>
<keyword evidence="10" id="KW-1185">Reference proteome</keyword>
<dbReference type="EMBL" id="SACT01000003">
    <property type="protein sequence ID" value="RVT51435.1"/>
    <property type="molecule type" value="Genomic_DNA"/>
</dbReference>
<evidence type="ECO:0000313" key="10">
    <source>
        <dbReference type="Proteomes" id="UP000288178"/>
    </source>
</evidence>
<comment type="subcellular location">
    <subcellularLocation>
        <location evidence="1">Fimbrium</location>
    </subcellularLocation>
</comment>
<dbReference type="OrthoDB" id="7156875at2"/>
<protein>
    <submittedName>
        <fullName evidence="9">Pyrrolo-quinoline quinone</fullName>
    </submittedName>
</protein>
<evidence type="ECO:0000256" key="4">
    <source>
        <dbReference type="ARBA" id="ARBA00022723"/>
    </source>
</evidence>
<keyword evidence="6" id="KW-0281">Fimbrium</keyword>
<keyword evidence="7" id="KW-0732">Signal</keyword>